<evidence type="ECO:0000259" key="11">
    <source>
        <dbReference type="PROSITE" id="PS50112"/>
    </source>
</evidence>
<dbReference type="Pfam" id="PF02518">
    <property type="entry name" value="HATPase_c"/>
    <property type="match status" value="1"/>
</dbReference>
<evidence type="ECO:0000256" key="5">
    <source>
        <dbReference type="ARBA" id="ARBA00022777"/>
    </source>
</evidence>
<feature type="region of interest" description="Disordered" evidence="8">
    <location>
        <begin position="2187"/>
        <end position="2211"/>
    </location>
</feature>
<accession>A0A9P1BEL4</accession>
<dbReference type="Gene3D" id="3.30.565.10">
    <property type="entry name" value="Histidine kinase-like ATPase, C-terminal domain"/>
    <property type="match status" value="1"/>
</dbReference>
<keyword evidence="6" id="KW-0378">Hydrolase</keyword>
<dbReference type="OrthoDB" id="298677at2759"/>
<evidence type="ECO:0000256" key="3">
    <source>
        <dbReference type="ARBA" id="ARBA00022553"/>
    </source>
</evidence>
<dbReference type="InterPro" id="IPR003594">
    <property type="entry name" value="HATPase_dom"/>
</dbReference>
<dbReference type="InterPro" id="IPR052162">
    <property type="entry name" value="Sensor_kinase/Photoreceptor"/>
</dbReference>
<dbReference type="InterPro" id="IPR029052">
    <property type="entry name" value="Metallo-depent_PP-like"/>
</dbReference>
<dbReference type="Pfam" id="PF13514">
    <property type="entry name" value="AAA_27"/>
    <property type="match status" value="1"/>
</dbReference>
<evidence type="ECO:0000256" key="4">
    <source>
        <dbReference type="ARBA" id="ARBA00022679"/>
    </source>
</evidence>
<name>A0A9P1BEL4_9DINO</name>
<dbReference type="PANTHER" id="PTHR43304:SF1">
    <property type="entry name" value="PAC DOMAIN-CONTAINING PROTEIN"/>
    <property type="match status" value="1"/>
</dbReference>
<evidence type="ECO:0000313" key="13">
    <source>
        <dbReference type="EMBL" id="CAI3971971.1"/>
    </source>
</evidence>
<dbReference type="SUPFAM" id="SSF55785">
    <property type="entry name" value="PYP-like sensor domain (PAS domain)"/>
    <property type="match status" value="2"/>
</dbReference>
<dbReference type="EMBL" id="CAMXCT030000001">
    <property type="protein sequence ID" value="CAL4759283.1"/>
    <property type="molecule type" value="Genomic_DNA"/>
</dbReference>
<evidence type="ECO:0000259" key="10">
    <source>
        <dbReference type="PROSITE" id="PS50109"/>
    </source>
</evidence>
<organism evidence="13">
    <name type="scientific">Cladocopium goreaui</name>
    <dbReference type="NCBI Taxonomy" id="2562237"/>
    <lineage>
        <taxon>Eukaryota</taxon>
        <taxon>Sar</taxon>
        <taxon>Alveolata</taxon>
        <taxon>Dinophyceae</taxon>
        <taxon>Suessiales</taxon>
        <taxon>Symbiodiniaceae</taxon>
        <taxon>Cladocopium</taxon>
    </lineage>
</organism>
<keyword evidence="9" id="KW-1133">Transmembrane helix</keyword>
<evidence type="ECO:0000259" key="12">
    <source>
        <dbReference type="PROSITE" id="PS50113"/>
    </source>
</evidence>
<dbReference type="Gene3D" id="1.10.287.130">
    <property type="match status" value="1"/>
</dbReference>
<dbReference type="SMART" id="SM00388">
    <property type="entry name" value="HisKA"/>
    <property type="match status" value="1"/>
</dbReference>
<dbReference type="InterPro" id="IPR013655">
    <property type="entry name" value="PAS_fold_3"/>
</dbReference>
<dbReference type="SMART" id="SM00086">
    <property type="entry name" value="PAC"/>
    <property type="match status" value="2"/>
</dbReference>
<dbReference type="GO" id="GO:0016787">
    <property type="term" value="F:hydrolase activity"/>
    <property type="evidence" value="ECO:0007669"/>
    <property type="project" value="UniProtKB-KW"/>
</dbReference>
<feature type="coiled-coil region" evidence="7">
    <location>
        <begin position="627"/>
        <end position="654"/>
    </location>
</feature>
<dbReference type="SMART" id="SM00091">
    <property type="entry name" value="PAS"/>
    <property type="match status" value="2"/>
</dbReference>
<evidence type="ECO:0000256" key="6">
    <source>
        <dbReference type="ARBA" id="ARBA00022801"/>
    </source>
</evidence>
<dbReference type="SUPFAM" id="SSF52540">
    <property type="entry name" value="P-loop containing nucleoside triphosphate hydrolases"/>
    <property type="match status" value="1"/>
</dbReference>
<sequence>MWLTIVDTAIRRKVDAVVLTGDVVDRENRFFEAIGPLERGLRQLGEAGIDVFAVSGNHDFDVLPRLADTLGQSTFHLLGREGTWETAELKGDGKPCVRFLGWSFPEEHVRIDPLEQLTEIEPSELPTIALVHGDLDVPQSSYAPLSSSRLRAHPFSAWLLGHVHAPQLIEGSSGASILYPGSPQAMDPGEAGVHGPWLLEFESGSAPRFTQLPLSRVCYDTVEIDLTDVDDKPEFQRRYFETLRQRLKELTENASALEFVLWRVRLTGRTACHGKLAEYVSEVTAEFSLNHGQATGTVEKNTIDTQLAIDLEDLARASDPPGTLAKLLLDLDSPEGKGPALGLLQKALESIDEARQSNVYLAVADDPRPSEEDARAGMKDPDLHFTSVKIRRLLGFHDDGFDVPRLSPGVNIIYGPNAAGKTTFGLALRHLLWRTPEEIRTISIAGGLSVNGRPIAIDIDHGRVVCQQDGRDIDPPRATSTDSADRYVLALHDLLQDEQPDGSATSFAQHILRETAGGYDVARAADLLGFTPRPRTRNSQVNTDLQQAQREVIEYRHKQQELETQAAQLDEWYRKREEATEAQRRLSVIARAEAHLEAGEKLQEAELTFKAFPAQLGKVDGGELARLEEIRKRRSELDKDAREVEQSRADAQRRIDEAALPSDKISVEQVGVWRDTVRRLGELRSRSEEAARRVAEHRSHEDSLTQFFGEHGQSVELENVDAGVVAELSSYARSWCNWNVRRTANDEAIRLLKVDESDAEADDLRQLALLLDQWLTLIEPSPSVLRAGKFTTLTMAILAVALVGVLLFHQHWIIGGIVAVVLPFAYRIVKRYLEQITIDERTRIEKEAAVIEAPQPSTWTPDTVRKHRHALQNAYNAATLNQQRATRRRELEDEQLRLKQEDDPAFVTVWMNHLCDWQRAHRTRVAAEKQLESNRTEIDSLHRELCEALAEVGCEADVAVERLGPTIESLGVRQQEVAKAQPIVASCTARLATIEQQMAQLRETEDELFEKLGLRAEDEATLRLWMESFQDYTQARQNLDFARREHKKAAEAIGDVEPWRDKSREDLDAERARAEQIAGEAAEIDRKIGAIEQQVADAKEQHDLEAALGEFDECRQQLRERRDEDARAMVGNVLAEYLKQQQRERDRPPVFRKAHDAFVRITHGRYELDVDEGDPPQLRAIDTATGRGQALDELSSGTRLQLLLAVRVAFIEQQELGAKLPLIFDETLGNSDERRAGEIIDAAIELCRDGRQLFYLTAQWDEVAKWRSVLKDKYPEVPLTEIDLAERRGFSEQERIPPVELPRMPEPISIPSPDGSSLASYRGLLGVPAFDPYRPLGATHLWYLVDDPQTLYELLKLGINNWGQLEALADRGGLRLDEVGEDVYERAQAAKCVLEAFCSAWKIGRGRPADRAVLQESGLKDKWIEPVAELSKRLQGDATALIEALRNRKVKRFPSATVEELEGFFQENRYIDKVEPLASEEIRSRVVSAAAEFLNRGLLDAQRVDWLLRVISSPEGDPTSIAESPPKPQRQRELKHDHREFPARSTHRDRVPYLPVRYCLAIAAACLIFGPMICVVVKYRSDRLSVWLLGLAALLIGSGLAMDLPSITEPLLSMTNLNQSILRRVVQDSLHECGVALVFALVVSLLITASQNAWKSGEHEQQLQVLNCALEESQRLLAEAQGVAKLGSWSWNRQTNETVWSQEMQKILGVEHKDPSELIFDTIDRVVHPDDHARVRAVANEVYTTGVARPVEFRIIRPDGEERIIYADGTIVMADNGLPTHMLGTVLDVTERRRMQDELERRVEERTAELAESNEQLRCEVQVRREAEAEVRASEKRFREMAENFHSAVWVQNAISGELLYTSPACERIWKMPTEQIRSHSEAWLERVHPEDRDATRKKFRDARFSDPPCAVSAEYRLLWPDGSIRWISDRSFPIRDESGQVYRIGGVATDITEQRAAAEALRHSDRLSVIGTLAAGIAHEINNPVGSILLSAQLAQKQMNAPNGMEAVSSQLSSIVDDALRCGRIVKSVLTFSRPTSSEKEVAQLNDVVQSAVSLAKKYVSSRKATLRMDLQDELPDISINFTEIEQVLINLIRNAVESKSEGVTVDISTQRSNGRVKVVLHDNGCGIAEDEIKRLFDPFYTTRRNDGGTGLGLSISYGIVNEHGGTIAVESEVGIGTRVTIELPVASEDPGDDGDLAGQPAGVSAEKSV</sequence>
<feature type="transmembrane region" description="Helical" evidence="9">
    <location>
        <begin position="1585"/>
        <end position="1604"/>
    </location>
</feature>
<reference evidence="14" key="2">
    <citation type="submission" date="2024-04" db="EMBL/GenBank/DDBJ databases">
        <authorList>
            <person name="Chen Y."/>
            <person name="Shah S."/>
            <person name="Dougan E. K."/>
            <person name="Thang M."/>
            <person name="Chan C."/>
        </authorList>
    </citation>
    <scope>NUCLEOTIDE SEQUENCE [LARGE SCALE GENOMIC DNA]</scope>
</reference>
<dbReference type="EMBL" id="CAMXCT020000001">
    <property type="protein sequence ID" value="CAL1125346.1"/>
    <property type="molecule type" value="Genomic_DNA"/>
</dbReference>
<feature type="domain" description="Histidine kinase" evidence="10">
    <location>
        <begin position="1977"/>
        <end position="2189"/>
    </location>
</feature>
<dbReference type="Gene3D" id="3.60.21.10">
    <property type="match status" value="1"/>
</dbReference>
<dbReference type="PROSITE" id="PS50112">
    <property type="entry name" value="PAS"/>
    <property type="match status" value="1"/>
</dbReference>
<reference evidence="13" key="1">
    <citation type="submission" date="2022-10" db="EMBL/GenBank/DDBJ databases">
        <authorList>
            <person name="Chen Y."/>
            <person name="Dougan E. K."/>
            <person name="Chan C."/>
            <person name="Rhodes N."/>
            <person name="Thang M."/>
        </authorList>
    </citation>
    <scope>NUCLEOTIDE SEQUENCE</scope>
</reference>
<keyword evidence="5" id="KW-0418">Kinase</keyword>
<feature type="coiled-coil region" evidence="7">
    <location>
        <begin position="1081"/>
        <end position="1124"/>
    </location>
</feature>
<feature type="domain" description="PAS" evidence="11">
    <location>
        <begin position="1834"/>
        <end position="1907"/>
    </location>
</feature>
<dbReference type="PROSITE" id="PS50113">
    <property type="entry name" value="PAC"/>
    <property type="match status" value="2"/>
</dbReference>
<evidence type="ECO:0000256" key="2">
    <source>
        <dbReference type="ARBA" id="ARBA00012438"/>
    </source>
</evidence>
<keyword evidence="3" id="KW-0597">Phosphoprotein</keyword>
<dbReference type="EMBL" id="CAMXCT010000001">
    <property type="protein sequence ID" value="CAI3971971.1"/>
    <property type="molecule type" value="Genomic_DNA"/>
</dbReference>
<dbReference type="InterPro" id="IPR000014">
    <property type="entry name" value="PAS"/>
</dbReference>
<dbReference type="CDD" id="cd00840">
    <property type="entry name" value="MPP_Mre11_N"/>
    <property type="match status" value="1"/>
</dbReference>
<dbReference type="SMART" id="SM00387">
    <property type="entry name" value="HATPase_c"/>
    <property type="match status" value="1"/>
</dbReference>
<keyword evidence="7" id="KW-0175">Coiled coil</keyword>
<dbReference type="NCBIfam" id="TIGR00229">
    <property type="entry name" value="sensory_box"/>
    <property type="match status" value="2"/>
</dbReference>
<feature type="domain" description="PAC" evidence="12">
    <location>
        <begin position="1749"/>
        <end position="1801"/>
    </location>
</feature>
<comment type="caution">
    <text evidence="13">The sequence shown here is derived from an EMBL/GenBank/DDBJ whole genome shotgun (WGS) entry which is preliminary data.</text>
</comment>
<feature type="domain" description="PAC" evidence="12">
    <location>
        <begin position="1912"/>
        <end position="1964"/>
    </location>
</feature>
<dbReference type="CDD" id="cd00130">
    <property type="entry name" value="PAS"/>
    <property type="match status" value="2"/>
</dbReference>
<dbReference type="EC" id="2.7.13.3" evidence="2"/>
<evidence type="ECO:0000256" key="1">
    <source>
        <dbReference type="ARBA" id="ARBA00000085"/>
    </source>
</evidence>
<feature type="transmembrane region" description="Helical" evidence="9">
    <location>
        <begin position="793"/>
        <end position="826"/>
    </location>
</feature>
<dbReference type="InterPro" id="IPR041796">
    <property type="entry name" value="Mre11_N"/>
</dbReference>
<dbReference type="SUPFAM" id="SSF56300">
    <property type="entry name" value="Metallo-dependent phosphatases"/>
    <property type="match status" value="1"/>
</dbReference>
<dbReference type="Pfam" id="PF00512">
    <property type="entry name" value="HisKA"/>
    <property type="match status" value="1"/>
</dbReference>
<keyword evidence="9" id="KW-0472">Membrane</keyword>
<comment type="catalytic activity">
    <reaction evidence="1">
        <text>ATP + protein L-histidine = ADP + protein N-phospho-L-histidine.</text>
        <dbReference type="EC" id="2.7.13.3"/>
    </reaction>
</comment>
<dbReference type="InterPro" id="IPR004358">
    <property type="entry name" value="Sig_transdc_His_kin-like_C"/>
</dbReference>
<feature type="compositionally biased region" description="Basic and acidic residues" evidence="8">
    <location>
        <begin position="1530"/>
        <end position="1540"/>
    </location>
</feature>
<dbReference type="InterPro" id="IPR036097">
    <property type="entry name" value="HisK_dim/P_sf"/>
</dbReference>
<feature type="region of interest" description="Disordered" evidence="8">
    <location>
        <begin position="1516"/>
        <end position="1540"/>
    </location>
</feature>
<dbReference type="InterPro" id="IPR001610">
    <property type="entry name" value="PAC"/>
</dbReference>
<dbReference type="Pfam" id="PF00149">
    <property type="entry name" value="Metallophos"/>
    <property type="match status" value="1"/>
</dbReference>
<feature type="coiled-coil region" evidence="7">
    <location>
        <begin position="984"/>
        <end position="1052"/>
    </location>
</feature>
<keyword evidence="15" id="KW-1185">Reference proteome</keyword>
<feature type="transmembrane region" description="Helical" evidence="9">
    <location>
        <begin position="1558"/>
        <end position="1579"/>
    </location>
</feature>
<feature type="coiled-coil region" evidence="7">
    <location>
        <begin position="538"/>
        <end position="582"/>
    </location>
</feature>
<dbReference type="InterPro" id="IPR036890">
    <property type="entry name" value="HATPase_C_sf"/>
</dbReference>
<dbReference type="InterPro" id="IPR004843">
    <property type="entry name" value="Calcineurin-like_PHP"/>
</dbReference>
<dbReference type="Proteomes" id="UP001152797">
    <property type="component" value="Unassembled WGS sequence"/>
</dbReference>
<dbReference type="InterPro" id="IPR027417">
    <property type="entry name" value="P-loop_NTPase"/>
</dbReference>
<dbReference type="PRINTS" id="PR00344">
    <property type="entry name" value="BCTRLSENSOR"/>
</dbReference>
<dbReference type="CDD" id="cd00082">
    <property type="entry name" value="HisKA"/>
    <property type="match status" value="1"/>
</dbReference>
<dbReference type="SUPFAM" id="SSF55874">
    <property type="entry name" value="ATPase domain of HSP90 chaperone/DNA topoisomerase II/histidine kinase"/>
    <property type="match status" value="1"/>
</dbReference>
<evidence type="ECO:0000256" key="8">
    <source>
        <dbReference type="SAM" id="MobiDB-lite"/>
    </source>
</evidence>
<evidence type="ECO:0000256" key="7">
    <source>
        <dbReference type="SAM" id="Coils"/>
    </source>
</evidence>
<evidence type="ECO:0000313" key="15">
    <source>
        <dbReference type="Proteomes" id="UP001152797"/>
    </source>
</evidence>
<gene>
    <name evidence="13" type="ORF">C1SCF055_LOCUS561</name>
</gene>
<dbReference type="GO" id="GO:0000155">
    <property type="term" value="F:phosphorelay sensor kinase activity"/>
    <property type="evidence" value="ECO:0007669"/>
    <property type="project" value="InterPro"/>
</dbReference>
<dbReference type="Gene3D" id="3.40.50.300">
    <property type="entry name" value="P-loop containing nucleotide triphosphate hydrolases"/>
    <property type="match status" value="2"/>
</dbReference>
<dbReference type="InterPro" id="IPR003661">
    <property type="entry name" value="HisK_dim/P_dom"/>
</dbReference>
<evidence type="ECO:0000313" key="14">
    <source>
        <dbReference type="EMBL" id="CAL1125346.1"/>
    </source>
</evidence>
<dbReference type="InterPro" id="IPR038734">
    <property type="entry name" value="YhaN_AAA"/>
</dbReference>
<proteinExistence type="predicted"/>
<dbReference type="InterPro" id="IPR035965">
    <property type="entry name" value="PAS-like_dom_sf"/>
</dbReference>
<dbReference type="PROSITE" id="PS50109">
    <property type="entry name" value="HIS_KIN"/>
    <property type="match status" value="1"/>
</dbReference>
<dbReference type="SUPFAM" id="SSF47384">
    <property type="entry name" value="Homodimeric domain of signal transducing histidine kinase"/>
    <property type="match status" value="1"/>
</dbReference>
<dbReference type="Gene3D" id="2.10.70.100">
    <property type="match status" value="1"/>
</dbReference>
<evidence type="ECO:0000256" key="9">
    <source>
        <dbReference type="SAM" id="Phobius"/>
    </source>
</evidence>
<dbReference type="InterPro" id="IPR005467">
    <property type="entry name" value="His_kinase_dom"/>
</dbReference>
<dbReference type="InterPro" id="IPR000700">
    <property type="entry name" value="PAS-assoc_C"/>
</dbReference>
<dbReference type="Pfam" id="PF08447">
    <property type="entry name" value="PAS_3"/>
    <property type="match status" value="2"/>
</dbReference>
<keyword evidence="9" id="KW-0812">Transmembrane</keyword>
<dbReference type="Gene3D" id="3.30.450.20">
    <property type="entry name" value="PAS domain"/>
    <property type="match status" value="2"/>
</dbReference>
<feature type="coiled-coil region" evidence="7">
    <location>
        <begin position="1796"/>
        <end position="1844"/>
    </location>
</feature>
<dbReference type="PANTHER" id="PTHR43304">
    <property type="entry name" value="PHYTOCHROME-LIKE PROTEIN CPH1"/>
    <property type="match status" value="1"/>
</dbReference>
<keyword evidence="4" id="KW-0808">Transferase</keyword>
<protein>
    <recommendedName>
        <fullName evidence="2">histidine kinase</fullName>
        <ecNumber evidence="2">2.7.13.3</ecNumber>
    </recommendedName>
</protein>